<feature type="non-terminal residue" evidence="2">
    <location>
        <position position="423"/>
    </location>
</feature>
<dbReference type="AlphaFoldDB" id="A0A813GYK3"/>
<gene>
    <name evidence="2" type="ORF">PGLA1383_LOCUS46721</name>
</gene>
<reference evidence="2" key="1">
    <citation type="submission" date="2021-02" db="EMBL/GenBank/DDBJ databases">
        <authorList>
            <person name="Dougan E. K."/>
            <person name="Rhodes N."/>
            <person name="Thang M."/>
            <person name="Chan C."/>
        </authorList>
    </citation>
    <scope>NUCLEOTIDE SEQUENCE</scope>
</reference>
<organism evidence="2 3">
    <name type="scientific">Polarella glacialis</name>
    <name type="common">Dinoflagellate</name>
    <dbReference type="NCBI Taxonomy" id="89957"/>
    <lineage>
        <taxon>Eukaryota</taxon>
        <taxon>Sar</taxon>
        <taxon>Alveolata</taxon>
        <taxon>Dinophyceae</taxon>
        <taxon>Suessiales</taxon>
        <taxon>Suessiaceae</taxon>
        <taxon>Polarella</taxon>
    </lineage>
</organism>
<keyword evidence="3" id="KW-1185">Reference proteome</keyword>
<name>A0A813GYK3_POLGL</name>
<evidence type="ECO:0000256" key="1">
    <source>
        <dbReference type="SAM" id="MobiDB-lite"/>
    </source>
</evidence>
<proteinExistence type="predicted"/>
<dbReference type="EMBL" id="CAJNNV010029857">
    <property type="protein sequence ID" value="CAE8630367.1"/>
    <property type="molecule type" value="Genomic_DNA"/>
</dbReference>
<accession>A0A813GYK3</accession>
<sequence length="423" mass="47165">RASAVKLSMESWGRGGFFGLGPVAQKDEPPRAYTLPGSEDEEENGGGEPSHEDNVELCPPSEARLRVAEAGQLRAQPPKGSIVRLSKPLAGLEQIVEGRTDFFAELAHCLSQEVQRLLRYTLLGYTNPLSAELEKKCEAQIQDGVREVLGHLATYVDKALVVEKSRRQKDPTIGPADFENLQQQLDFALARSDALNKEVEHHDTRATTAHQRLRNLRAQYYADLESQRDRFRSLTIRHLPDISQEDLRIIQEGLTAVRLFNPDEFHDEDTQRAVARKAEALEADFAVEREALAQSIFNLTRDETLARQRWGIEQKKAKLLQAKLQELQHVAAGATLNDEIQRALEEVEELDYKESMTHDPGGQDAGGKTPALPPGVSTFKVRDLLAQLGVANRRGSEALAGITKVADLVSKQQLWMESMPKSE</sequence>
<protein>
    <submittedName>
        <fullName evidence="2">Uncharacterized protein</fullName>
    </submittedName>
</protein>
<comment type="caution">
    <text evidence="2">The sequence shown here is derived from an EMBL/GenBank/DDBJ whole genome shotgun (WGS) entry which is preliminary data.</text>
</comment>
<dbReference type="OrthoDB" id="436367at2759"/>
<feature type="non-terminal residue" evidence="2">
    <location>
        <position position="1"/>
    </location>
</feature>
<evidence type="ECO:0000313" key="2">
    <source>
        <dbReference type="EMBL" id="CAE8630367.1"/>
    </source>
</evidence>
<evidence type="ECO:0000313" key="3">
    <source>
        <dbReference type="Proteomes" id="UP000654075"/>
    </source>
</evidence>
<feature type="region of interest" description="Disordered" evidence="1">
    <location>
        <begin position="12"/>
        <end position="56"/>
    </location>
</feature>
<dbReference type="Proteomes" id="UP000654075">
    <property type="component" value="Unassembled WGS sequence"/>
</dbReference>